<keyword evidence="7" id="KW-0539">Nucleus</keyword>
<feature type="region of interest" description="Disordered" evidence="10">
    <location>
        <begin position="29"/>
        <end position="89"/>
    </location>
</feature>
<comment type="similarity">
    <text evidence="8">Belongs to the pacC/RIM101 family.</text>
</comment>
<dbReference type="GO" id="GO:0008270">
    <property type="term" value="F:zinc ion binding"/>
    <property type="evidence" value="ECO:0007669"/>
    <property type="project" value="UniProtKB-KW"/>
</dbReference>
<dbReference type="InterPro" id="IPR013087">
    <property type="entry name" value="Znf_C2H2_type"/>
</dbReference>
<evidence type="ECO:0000256" key="2">
    <source>
        <dbReference type="ARBA" id="ARBA00022491"/>
    </source>
</evidence>
<evidence type="ECO:0000259" key="11">
    <source>
        <dbReference type="PROSITE" id="PS50157"/>
    </source>
</evidence>
<keyword evidence="4" id="KW-0677">Repeat</keyword>
<dbReference type="InterPro" id="IPR036236">
    <property type="entry name" value="Znf_C2H2_sf"/>
</dbReference>
<feature type="region of interest" description="Disordered" evidence="10">
    <location>
        <begin position="235"/>
        <end position="262"/>
    </location>
</feature>
<keyword evidence="5 9" id="KW-0863">Zinc-finger</keyword>
<dbReference type="Pfam" id="PF00096">
    <property type="entry name" value="zf-C2H2"/>
    <property type="match status" value="1"/>
</dbReference>
<dbReference type="GO" id="GO:0005634">
    <property type="term" value="C:nucleus"/>
    <property type="evidence" value="ECO:0007669"/>
    <property type="project" value="UniProtKB-SubCell"/>
</dbReference>
<dbReference type="PANTHER" id="PTHR47257:SF1">
    <property type="entry name" value="PH-RESPONSE TRANSCRIPTION FACTOR PACC_RIM101"/>
    <property type="match status" value="1"/>
</dbReference>
<dbReference type="OrthoDB" id="6155966at2759"/>
<feature type="compositionally biased region" description="Low complexity" evidence="10">
    <location>
        <begin position="547"/>
        <end position="564"/>
    </location>
</feature>
<evidence type="ECO:0000256" key="4">
    <source>
        <dbReference type="ARBA" id="ARBA00022737"/>
    </source>
</evidence>
<evidence type="ECO:0000313" key="13">
    <source>
        <dbReference type="Proteomes" id="UP000076727"/>
    </source>
</evidence>
<dbReference type="GO" id="GO:0045944">
    <property type="term" value="P:positive regulation of transcription by RNA polymerase II"/>
    <property type="evidence" value="ECO:0007669"/>
    <property type="project" value="TreeGrafter"/>
</dbReference>
<feature type="compositionally biased region" description="Low complexity" evidence="10">
    <location>
        <begin position="651"/>
        <end position="663"/>
    </location>
</feature>
<evidence type="ECO:0000256" key="6">
    <source>
        <dbReference type="ARBA" id="ARBA00022833"/>
    </source>
</evidence>
<gene>
    <name evidence="12" type="ORF">DAEQUDRAFT_13910</name>
</gene>
<evidence type="ECO:0000256" key="10">
    <source>
        <dbReference type="SAM" id="MobiDB-lite"/>
    </source>
</evidence>
<feature type="compositionally biased region" description="Low complexity" evidence="10">
    <location>
        <begin position="61"/>
        <end position="71"/>
    </location>
</feature>
<feature type="region of interest" description="Disordered" evidence="10">
    <location>
        <begin position="538"/>
        <end position="573"/>
    </location>
</feature>
<evidence type="ECO:0000256" key="7">
    <source>
        <dbReference type="ARBA" id="ARBA00023242"/>
    </source>
</evidence>
<feature type="domain" description="C2H2-type" evidence="11">
    <location>
        <begin position="130"/>
        <end position="159"/>
    </location>
</feature>
<evidence type="ECO:0000256" key="3">
    <source>
        <dbReference type="ARBA" id="ARBA00022723"/>
    </source>
</evidence>
<dbReference type="EMBL" id="KV429032">
    <property type="protein sequence ID" value="KZT74932.1"/>
    <property type="molecule type" value="Genomic_DNA"/>
</dbReference>
<dbReference type="InterPro" id="IPR050806">
    <property type="entry name" value="pacC/RIM101"/>
</dbReference>
<evidence type="ECO:0000313" key="12">
    <source>
        <dbReference type="EMBL" id="KZT74932.1"/>
    </source>
</evidence>
<evidence type="ECO:0000256" key="8">
    <source>
        <dbReference type="ARBA" id="ARBA00038089"/>
    </source>
</evidence>
<evidence type="ECO:0000256" key="9">
    <source>
        <dbReference type="PROSITE-ProRule" id="PRU00042"/>
    </source>
</evidence>
<evidence type="ECO:0000256" key="1">
    <source>
        <dbReference type="ARBA" id="ARBA00004123"/>
    </source>
</evidence>
<feature type="region of interest" description="Disordered" evidence="10">
    <location>
        <begin position="649"/>
        <end position="766"/>
    </location>
</feature>
<feature type="domain" description="C2H2-type" evidence="11">
    <location>
        <begin position="160"/>
        <end position="187"/>
    </location>
</feature>
<keyword evidence="2" id="KW-0678">Repressor</keyword>
<keyword evidence="13" id="KW-1185">Reference proteome</keyword>
<proteinExistence type="inferred from homology"/>
<accession>A0A165UHZ1</accession>
<dbReference type="AlphaFoldDB" id="A0A165UHZ1"/>
<sequence length="834" mass="90488">MPPNIARDLVPLADLESSLYRHLYPFDLDPAAHQSPPPVPALAMAASPRESPSSLSPPPLSHSDASSKASSTPEARTPPPAPDSSAAEDSASLYDCQWQDCDKVFPEPETLYNHLCNDHIGRKSTGNLCLTCKWKDCSTSCAKRDHITSHLRVHTPLKPHVCVICKKSFKRPQDLKKHEKIHTEEHHAQHKHSKAITVSDPAYASRVRGEPSTDQKKEGVLAHLVALQGMDKHQVPVARAKSNSLSVSERSSGPDYGGLLATPSPEIEQAAIRYPSSDAPSSRTQHYQMHNPQLPTWEVLTVDGAPSRSTGGAKRTHDEYSVDDFFTDVKKRRVNPSYDTHMAARLNTLAYQPTATGPAASSTSQTGFNPRSVSFDIRSPEELAAVNEFLITLGRDVANTAPRITHHPPPAAETHPGSFFDAASLSQLGLAGMPGIPAVPGPGSGVGYHGDSGYLSVDFSSNHLPPVYPSRSSHQSVQPMHFSAHPAMHEQPISYASHYTRIRGQRMSHDLDDDAHSRHLHRQQQQGHYAHMQPHYFTSQLDGMSNPGASPLSTASTPSSGTPPHLSETVSVFNPDGTGTFDYLLPSKAAPPVQLAAMDFGGKNMRSPPLLRTAPGTVSKAAPIEPRLRTTVHRGPPAKLTQKDVAELGTSLSRPPVPSSSSPTLPPLGRDGSLYPLLTSGDEQYKLPPMMTRYRSPSPPASVLASSPMLSRASTLSPTPYESSRPSTASSSSSPSPRPTTVLPGIHEIAEGASRSKPRRRDSDDLVRAIGQIELESRRPARDDPAQREAHAQLVKDLLVSINMEYRRKFGTPPPDLRRMRVHAELRDVEMVGA</sequence>
<dbReference type="SMART" id="SM00355">
    <property type="entry name" value="ZnF_C2H2"/>
    <property type="match status" value="3"/>
</dbReference>
<dbReference type="Gene3D" id="3.30.160.60">
    <property type="entry name" value="Classic Zinc Finger"/>
    <property type="match status" value="2"/>
</dbReference>
<feature type="compositionally biased region" description="Low complexity" evidence="10">
    <location>
        <begin position="723"/>
        <end position="741"/>
    </location>
</feature>
<dbReference type="STRING" id="1314783.A0A165UHZ1"/>
<dbReference type="PROSITE" id="PS50157">
    <property type="entry name" value="ZINC_FINGER_C2H2_2"/>
    <property type="match status" value="3"/>
</dbReference>
<evidence type="ECO:0000256" key="5">
    <source>
        <dbReference type="ARBA" id="ARBA00022771"/>
    </source>
</evidence>
<dbReference type="PANTHER" id="PTHR47257">
    <property type="entry name" value="PH-RESPONSE TRANSCRIPTION FACTOR PACC/RIM101"/>
    <property type="match status" value="1"/>
</dbReference>
<dbReference type="SUPFAM" id="SSF57667">
    <property type="entry name" value="beta-beta-alpha zinc fingers"/>
    <property type="match status" value="2"/>
</dbReference>
<feature type="domain" description="C2H2-type" evidence="11">
    <location>
        <begin position="94"/>
        <end position="124"/>
    </location>
</feature>
<reference evidence="12 13" key="1">
    <citation type="journal article" date="2016" name="Mol. Biol. Evol.">
        <title>Comparative Genomics of Early-Diverging Mushroom-Forming Fungi Provides Insights into the Origins of Lignocellulose Decay Capabilities.</title>
        <authorList>
            <person name="Nagy L.G."/>
            <person name="Riley R."/>
            <person name="Tritt A."/>
            <person name="Adam C."/>
            <person name="Daum C."/>
            <person name="Floudas D."/>
            <person name="Sun H."/>
            <person name="Yadav J.S."/>
            <person name="Pangilinan J."/>
            <person name="Larsson K.H."/>
            <person name="Matsuura K."/>
            <person name="Barry K."/>
            <person name="Labutti K."/>
            <person name="Kuo R."/>
            <person name="Ohm R.A."/>
            <person name="Bhattacharya S.S."/>
            <person name="Shirouzu T."/>
            <person name="Yoshinaga Y."/>
            <person name="Martin F.M."/>
            <person name="Grigoriev I.V."/>
            <person name="Hibbett D.S."/>
        </authorList>
    </citation>
    <scope>NUCLEOTIDE SEQUENCE [LARGE SCALE GENOMIC DNA]</scope>
    <source>
        <strain evidence="12 13">L-15889</strain>
    </source>
</reference>
<organism evidence="12 13">
    <name type="scientific">Daedalea quercina L-15889</name>
    <dbReference type="NCBI Taxonomy" id="1314783"/>
    <lineage>
        <taxon>Eukaryota</taxon>
        <taxon>Fungi</taxon>
        <taxon>Dikarya</taxon>
        <taxon>Basidiomycota</taxon>
        <taxon>Agaricomycotina</taxon>
        <taxon>Agaricomycetes</taxon>
        <taxon>Polyporales</taxon>
        <taxon>Fomitopsis</taxon>
    </lineage>
</organism>
<feature type="compositionally biased region" description="Low complexity" evidence="10">
    <location>
        <begin position="701"/>
        <end position="711"/>
    </location>
</feature>
<feature type="compositionally biased region" description="Polar residues" evidence="10">
    <location>
        <begin position="241"/>
        <end position="251"/>
    </location>
</feature>
<feature type="compositionally biased region" description="Polar residues" evidence="10">
    <location>
        <begin position="712"/>
        <end position="722"/>
    </location>
</feature>
<protein>
    <recommendedName>
        <fullName evidence="11">C2H2-type domain-containing protein</fullName>
    </recommendedName>
</protein>
<keyword evidence="6" id="KW-0862">Zinc</keyword>
<dbReference type="FunFam" id="3.30.160.60:FF:002343">
    <property type="entry name" value="Zinc finger protein 33A"/>
    <property type="match status" value="1"/>
</dbReference>
<comment type="subcellular location">
    <subcellularLocation>
        <location evidence="1">Nucleus</location>
    </subcellularLocation>
</comment>
<dbReference type="PROSITE" id="PS00028">
    <property type="entry name" value="ZINC_FINGER_C2H2_1"/>
    <property type="match status" value="3"/>
</dbReference>
<keyword evidence="3" id="KW-0479">Metal-binding</keyword>
<name>A0A165UHZ1_9APHY</name>
<dbReference type="Proteomes" id="UP000076727">
    <property type="component" value="Unassembled WGS sequence"/>
</dbReference>